<dbReference type="InterPro" id="IPR036890">
    <property type="entry name" value="HATPase_C_sf"/>
</dbReference>
<sequence>MMIRSPAAMVLLWGEQGLMIYNDAYAVLTQGVNKMALPVAEAWPEIADWNADMLRKVRGGHVETFRNQRMVLHRHGRQDVIYFDLAYSPALDDDGAIGGMMVVVNETTQEVLQDEIRTAEEMRQRAMLDQMPGFAAVLTGPSHVFAYVNDAYREIGGERDYVGRPVREVFPELEAQGFFTVLDQVYATGQRYVAARSELQLSHNEDTSFIELLFEPIRDDSGAVIGIFVGGYDSTTVHRAVASLAEREAFLSEVLRSSTDCIKVLDLDGNLTFMSEGGQKVMEIDDFAAVAECPWPSFWEGEGNNLAKDAIEAARAGRPAKFIAEANTFKGTPKWWDVSVAPILDPDGKPARILSVSRDTTELVQAQERQRLLNAELGHRLKNVLTMVQAIASQTFRRASSVDEAAEAFAARLTAFGKATDVLTATAWDEASLKDIVASGLSAAEGFKDRIEIVGGDVVVPGSAGLALTLALHELATNACKYGALSNEHGKVLIQWHEDGDDHSSKRFRFDWKEVGGPLVSAPQKRGFGSRMIERSLQSYFDGSTVLRFDPAGVEFAIDADMSALSPPRSG</sequence>
<evidence type="ECO:0000259" key="12">
    <source>
        <dbReference type="PROSITE" id="PS50113"/>
    </source>
</evidence>
<keyword evidence="7" id="KW-0677">Repeat</keyword>
<dbReference type="GO" id="GO:0005524">
    <property type="term" value="F:ATP binding"/>
    <property type="evidence" value="ECO:0007669"/>
    <property type="project" value="UniProtKB-KW"/>
</dbReference>
<evidence type="ECO:0000256" key="6">
    <source>
        <dbReference type="ARBA" id="ARBA00022679"/>
    </source>
</evidence>
<dbReference type="SUPFAM" id="SSF55785">
    <property type="entry name" value="PYP-like sensor domain (PAS domain)"/>
    <property type="match status" value="2"/>
</dbReference>
<keyword evidence="9" id="KW-0418">Kinase</keyword>
<dbReference type="InterPro" id="IPR000700">
    <property type="entry name" value="PAS-assoc_C"/>
</dbReference>
<dbReference type="SMART" id="SM00911">
    <property type="entry name" value="HWE_HK"/>
    <property type="match status" value="1"/>
</dbReference>
<dbReference type="RefSeq" id="WP_168068054.1">
    <property type="nucleotide sequence ID" value="NZ_JAATJC010000001.1"/>
</dbReference>
<keyword evidence="11" id="KW-0843">Virulence</keyword>
<organism evidence="13 14">
    <name type="scientific">Sphingomonas kaistensis</name>
    <dbReference type="NCBI Taxonomy" id="298708"/>
    <lineage>
        <taxon>Bacteria</taxon>
        <taxon>Pseudomonadati</taxon>
        <taxon>Pseudomonadota</taxon>
        <taxon>Alphaproteobacteria</taxon>
        <taxon>Sphingomonadales</taxon>
        <taxon>Sphingomonadaceae</taxon>
        <taxon>Sphingomonas</taxon>
    </lineage>
</organism>
<dbReference type="Gene3D" id="3.30.450.20">
    <property type="entry name" value="PAS domain"/>
    <property type="match status" value="3"/>
</dbReference>
<dbReference type="PANTHER" id="PTHR41523:SF7">
    <property type="entry name" value="HISTIDINE KINASE"/>
    <property type="match status" value="1"/>
</dbReference>
<evidence type="ECO:0000256" key="3">
    <source>
        <dbReference type="ARBA" id="ARBA00022553"/>
    </source>
</evidence>
<accession>A0A7X6BGS3</accession>
<name>A0A7X6BGS3_9SPHN</name>
<evidence type="ECO:0000256" key="2">
    <source>
        <dbReference type="ARBA" id="ARBA00012438"/>
    </source>
</evidence>
<dbReference type="InterPro" id="IPR000014">
    <property type="entry name" value="PAS"/>
</dbReference>
<dbReference type="PROSITE" id="PS50113">
    <property type="entry name" value="PAC"/>
    <property type="match status" value="1"/>
</dbReference>
<dbReference type="EMBL" id="JAATJC010000001">
    <property type="protein sequence ID" value="NJC05347.1"/>
    <property type="molecule type" value="Genomic_DNA"/>
</dbReference>
<protein>
    <recommendedName>
        <fullName evidence="2">histidine kinase</fullName>
        <ecNumber evidence="2">2.7.13.3</ecNumber>
    </recommendedName>
</protein>
<keyword evidence="6" id="KW-0808">Transferase</keyword>
<dbReference type="Gene3D" id="3.30.565.10">
    <property type="entry name" value="Histidine kinase-like ATPase, C-terminal domain"/>
    <property type="match status" value="1"/>
</dbReference>
<dbReference type="InterPro" id="IPR035965">
    <property type="entry name" value="PAS-like_dom_sf"/>
</dbReference>
<evidence type="ECO:0000256" key="1">
    <source>
        <dbReference type="ARBA" id="ARBA00000085"/>
    </source>
</evidence>
<comment type="caution">
    <text evidence="13">The sequence shown here is derived from an EMBL/GenBank/DDBJ whole genome shotgun (WGS) entry which is preliminary data.</text>
</comment>
<dbReference type="EC" id="2.7.13.3" evidence="2"/>
<keyword evidence="5" id="KW-0288">FMN</keyword>
<evidence type="ECO:0000256" key="4">
    <source>
        <dbReference type="ARBA" id="ARBA00022630"/>
    </source>
</evidence>
<dbReference type="SMART" id="SM00091">
    <property type="entry name" value="PAS"/>
    <property type="match status" value="2"/>
</dbReference>
<evidence type="ECO:0000256" key="8">
    <source>
        <dbReference type="ARBA" id="ARBA00022741"/>
    </source>
</evidence>
<evidence type="ECO:0000256" key="10">
    <source>
        <dbReference type="ARBA" id="ARBA00022840"/>
    </source>
</evidence>
<evidence type="ECO:0000313" key="13">
    <source>
        <dbReference type="EMBL" id="NJC05347.1"/>
    </source>
</evidence>
<reference evidence="13 14" key="1">
    <citation type="submission" date="2020-03" db="EMBL/GenBank/DDBJ databases">
        <title>Genomic Encyclopedia of Type Strains, Phase IV (KMG-IV): sequencing the most valuable type-strain genomes for metagenomic binning, comparative biology and taxonomic classification.</title>
        <authorList>
            <person name="Goeker M."/>
        </authorList>
    </citation>
    <scope>NUCLEOTIDE SEQUENCE [LARGE SCALE GENOMIC DNA]</scope>
    <source>
        <strain evidence="13 14">DSM 16846</strain>
    </source>
</reference>
<evidence type="ECO:0000256" key="5">
    <source>
        <dbReference type="ARBA" id="ARBA00022643"/>
    </source>
</evidence>
<evidence type="ECO:0000256" key="9">
    <source>
        <dbReference type="ARBA" id="ARBA00022777"/>
    </source>
</evidence>
<proteinExistence type="predicted"/>
<evidence type="ECO:0000256" key="11">
    <source>
        <dbReference type="ARBA" id="ARBA00023026"/>
    </source>
</evidence>
<keyword evidence="10" id="KW-0067">ATP-binding</keyword>
<dbReference type="InterPro" id="IPR011102">
    <property type="entry name" value="Sig_transdc_His_kinase_HWE"/>
</dbReference>
<comment type="catalytic activity">
    <reaction evidence="1">
        <text>ATP + protein L-histidine = ADP + protein N-phospho-L-histidine.</text>
        <dbReference type="EC" id="2.7.13.3"/>
    </reaction>
</comment>
<dbReference type="InterPro" id="IPR013656">
    <property type="entry name" value="PAS_4"/>
</dbReference>
<dbReference type="Pfam" id="PF08448">
    <property type="entry name" value="PAS_4"/>
    <property type="match status" value="2"/>
</dbReference>
<keyword evidence="14" id="KW-1185">Reference proteome</keyword>
<dbReference type="PANTHER" id="PTHR41523">
    <property type="entry name" value="TWO-COMPONENT SYSTEM SENSOR PROTEIN"/>
    <property type="match status" value="1"/>
</dbReference>
<dbReference type="GO" id="GO:0004673">
    <property type="term" value="F:protein histidine kinase activity"/>
    <property type="evidence" value="ECO:0007669"/>
    <property type="project" value="UniProtKB-EC"/>
</dbReference>
<evidence type="ECO:0000256" key="7">
    <source>
        <dbReference type="ARBA" id="ARBA00022737"/>
    </source>
</evidence>
<evidence type="ECO:0000313" key="14">
    <source>
        <dbReference type="Proteomes" id="UP000558192"/>
    </source>
</evidence>
<feature type="domain" description="PAC" evidence="12">
    <location>
        <begin position="318"/>
        <end position="372"/>
    </location>
</feature>
<gene>
    <name evidence="13" type="ORF">GGQ97_001140</name>
</gene>
<dbReference type="Pfam" id="PF07536">
    <property type="entry name" value="HWE_HK"/>
    <property type="match status" value="1"/>
</dbReference>
<dbReference type="NCBIfam" id="TIGR00229">
    <property type="entry name" value="sensory_box"/>
    <property type="match status" value="1"/>
</dbReference>
<dbReference type="Proteomes" id="UP000558192">
    <property type="component" value="Unassembled WGS sequence"/>
</dbReference>
<keyword evidence="4" id="KW-0285">Flavoprotein</keyword>
<keyword evidence="8" id="KW-0547">Nucleotide-binding</keyword>
<dbReference type="AlphaFoldDB" id="A0A7X6BGS3"/>
<keyword evidence="3" id="KW-0597">Phosphoprotein</keyword>